<dbReference type="SUPFAM" id="SSF50156">
    <property type="entry name" value="PDZ domain-like"/>
    <property type="match status" value="1"/>
</dbReference>
<organism evidence="9 10">
    <name type="scientific">Rhodanobacter denitrificans</name>
    <dbReference type="NCBI Taxonomy" id="666685"/>
    <lineage>
        <taxon>Bacteria</taxon>
        <taxon>Pseudomonadati</taxon>
        <taxon>Pseudomonadota</taxon>
        <taxon>Gammaproteobacteria</taxon>
        <taxon>Lysobacterales</taxon>
        <taxon>Rhodanobacteraceae</taxon>
        <taxon>Rhodanobacter</taxon>
    </lineage>
</organism>
<dbReference type="Gene3D" id="2.30.42.10">
    <property type="match status" value="1"/>
</dbReference>
<dbReference type="PANTHER" id="PTHR43253:SF1">
    <property type="entry name" value="TRICORN PROTEASE HOMOLOG 2-RELATED"/>
    <property type="match status" value="1"/>
</dbReference>
<name>A0A2W5KV75_9GAMM</name>
<dbReference type="Gene3D" id="3.90.226.10">
    <property type="entry name" value="2-enoyl-CoA Hydratase, Chain A, domain 1"/>
    <property type="match status" value="1"/>
</dbReference>
<keyword evidence="5" id="KW-0378">Hydrolase</keyword>
<dbReference type="InterPro" id="IPR015943">
    <property type="entry name" value="WD40/YVTN_repeat-like_dom_sf"/>
</dbReference>
<dbReference type="Gene3D" id="2.130.10.10">
    <property type="entry name" value="YVTN repeat-like/Quinoprotein amine dehydrogenase"/>
    <property type="match status" value="1"/>
</dbReference>
<dbReference type="Proteomes" id="UP000249046">
    <property type="component" value="Unassembled WGS sequence"/>
</dbReference>
<proteinExistence type="inferred from homology"/>
<dbReference type="InterPro" id="IPR029045">
    <property type="entry name" value="ClpP/crotonase-like_dom_sf"/>
</dbReference>
<feature type="compositionally biased region" description="Basic and acidic residues" evidence="7">
    <location>
        <begin position="240"/>
        <end position="249"/>
    </location>
</feature>
<evidence type="ECO:0000256" key="5">
    <source>
        <dbReference type="ARBA" id="ARBA00022801"/>
    </source>
</evidence>
<evidence type="ECO:0000256" key="4">
    <source>
        <dbReference type="ARBA" id="ARBA00022670"/>
    </source>
</evidence>
<dbReference type="Gene3D" id="3.30.750.44">
    <property type="match status" value="1"/>
</dbReference>
<comment type="subcellular location">
    <subcellularLocation>
        <location evidence="1">Cytoplasm</location>
    </subcellularLocation>
</comment>
<dbReference type="InterPro" id="IPR012393">
    <property type="entry name" value="Tricorn_protease"/>
</dbReference>
<feature type="region of interest" description="Disordered" evidence="7">
    <location>
        <begin position="1337"/>
        <end position="1360"/>
    </location>
</feature>
<dbReference type="InterPro" id="IPR005151">
    <property type="entry name" value="Tail-specific_protease"/>
</dbReference>
<sequence length="1360" mass="148776">MRSPDRPAVSVARDRLDALRLYRGAVSGTGAGRRGLNLASGRGLRACRRSRDADGRFLRSARDAGRRSAGTRAVHLVLAQTLVVDRPDLADPAALAGRDHRIEPAVDRIGRRRHADRLGPFELAARRIDRQQVGFADARPDDDLIAPDALPLIEIEELERLDRRSGIGEVLVEIALQRLVALRTGEPRERSGQRGEQDGGNETAVHGGIPVVRGPAADAGIGPVPTCKDAPGFRSVAAPRARDAPDRHGFRPTARRRAATTIAGSSVAEPPMRRPVVPFLLALAAVPAAHAVPAGSTGLLRFPDICGQTVTFVYGGDVYTASANGGTALRLTSHEGRELYPKFSPDCRWIAFSGEYDGTRQVYVIPAAGGSPRQLTWYNDVGAQPPRGGTDYRVLDWTPDGENILVRANRVPMDDRGGRPYLVPFEGGMERPLAVPETGGGMLSPDGNRYVYTPIDREFRSWKRYRGGRAQDVWIYDLVANTSQRLTDDPASDNQPMWIGDTIYFTSDRNYTVNLFSMPTGGGEPRQLTHFTDFDVLWPSAGRDAIVFEKGGGLWHFDPASGQAREIPIRVAGDFPQTVPTWKNAAEQVESFDLTADGKTLIFGARGEVFRVSGKNRDVTNLSQTPDAREIGVTLAPDGRSFAYLSDATGEYELYLQPTDGGTPRQLTRDGGIWRFAPLFSPDGKHVAYADKQQRLRIVDVASGKTTDVDASRNDDITEYTWSPDGRWLAYTLEGDNHLTRVWLYSLADGKRHPATAATSSAYSPVFDPQGRRLYFLSNRDYNLTFSAYEQNYLYTNATRIYAVSLAADGPALYRDEAAGGADEPAKDDKKARAKTPPPLRIDVDGLIGREQALKAPAGNYRGLSANAEAVFYITAGSDRGGSPLELRMLPLDADKDATVLRGAGGYRMSADGKTLMVQQGNKFALIEAKPDQDFAKGTVDLSRMQLLVDPRREWRQAFVDGWRILRDWFYDPGVHGGIDRWNAIRTRYEPLVAHVATRQDLDYLLQEIAGEANSGHVYVQQGDEPKVERRAGGLLGAEFEADASGYFRIARIYPGENWQPYSRSPLTEAGVRVQPGEFLIAVDGVDARSVKNVYQLLQNKGDADVVLRVNGKPSAAGSREVRVRTLSSELGLRYLDWVASRRAIVDRLSNGRIGYIHVPNTAVEGNRELFKGMLAYANKDALIIDDRYNGGGFIPDRMIELVAREPLNYWKRRGLDPQATPLLSHAGPKAMLINGLSSSGGDAFPYYFKKLGLGKVIGTRTWGGLIGISGNPSLADGGSILAATFRFLDTDGRWAVENEGVSPDIEIVDRPDAIAAGGDPSIEKAVEVLMAELERQPPQRVVAPPAPTDFGDPQASAKR</sequence>
<dbReference type="PANTHER" id="PTHR43253">
    <property type="entry name" value="TRICORN PROTEASE HOMOLOG 2-RELATED"/>
    <property type="match status" value="1"/>
</dbReference>
<dbReference type="InterPro" id="IPR028204">
    <property type="entry name" value="Tricorn_C1"/>
</dbReference>
<dbReference type="InterPro" id="IPR036034">
    <property type="entry name" value="PDZ_sf"/>
</dbReference>
<accession>A0A2W5KV75</accession>
<dbReference type="GO" id="GO:0006508">
    <property type="term" value="P:proteolysis"/>
    <property type="evidence" value="ECO:0007669"/>
    <property type="project" value="UniProtKB-KW"/>
</dbReference>
<dbReference type="CDD" id="cd07562">
    <property type="entry name" value="Peptidase_S41_TRI"/>
    <property type="match status" value="1"/>
</dbReference>
<dbReference type="InterPro" id="IPR029414">
    <property type="entry name" value="Tricorn_PDZ"/>
</dbReference>
<protein>
    <submittedName>
        <fullName evidence="9">Protease</fullName>
    </submittedName>
</protein>
<dbReference type="Gene3D" id="2.120.10.60">
    <property type="entry name" value="Tricorn protease N-terminal domain"/>
    <property type="match status" value="1"/>
</dbReference>
<dbReference type="EMBL" id="QFPO01000001">
    <property type="protein sequence ID" value="PZQ19914.1"/>
    <property type="molecule type" value="Genomic_DNA"/>
</dbReference>
<evidence type="ECO:0000256" key="6">
    <source>
        <dbReference type="ARBA" id="ARBA00022825"/>
    </source>
</evidence>
<dbReference type="Pfam" id="PF03572">
    <property type="entry name" value="Peptidase_S41"/>
    <property type="match status" value="1"/>
</dbReference>
<dbReference type="SUPFAM" id="SSF69304">
    <property type="entry name" value="Tricorn protease N-terminal domain"/>
    <property type="match status" value="1"/>
</dbReference>
<keyword evidence="6" id="KW-0720">Serine protease</keyword>
<reference evidence="9 10" key="1">
    <citation type="submission" date="2017-08" db="EMBL/GenBank/DDBJ databases">
        <title>Infants hospitalized years apart are colonized by the same room-sourced microbial strains.</title>
        <authorList>
            <person name="Brooks B."/>
            <person name="Olm M.R."/>
            <person name="Firek B.A."/>
            <person name="Baker R."/>
            <person name="Thomas B.C."/>
            <person name="Morowitz M.J."/>
            <person name="Banfield J.F."/>
        </authorList>
    </citation>
    <scope>NUCLEOTIDE SEQUENCE [LARGE SCALE GENOMIC DNA]</scope>
    <source>
        <strain evidence="9">S2_005_003_R2_42</strain>
    </source>
</reference>
<dbReference type="Pfam" id="PF26550">
    <property type="entry name" value="Tricorn_2nd"/>
    <property type="match status" value="1"/>
</dbReference>
<keyword evidence="3" id="KW-0963">Cytoplasm</keyword>
<dbReference type="Pfam" id="PF14684">
    <property type="entry name" value="Tricorn_C1"/>
    <property type="match status" value="1"/>
</dbReference>
<feature type="region of interest" description="Disordered" evidence="7">
    <location>
        <begin position="818"/>
        <end position="839"/>
    </location>
</feature>
<evidence type="ECO:0000313" key="10">
    <source>
        <dbReference type="Proteomes" id="UP000249046"/>
    </source>
</evidence>
<feature type="domain" description="Tail specific protease" evidence="8">
    <location>
        <begin position="1119"/>
        <end position="1309"/>
    </location>
</feature>
<evidence type="ECO:0000256" key="7">
    <source>
        <dbReference type="SAM" id="MobiDB-lite"/>
    </source>
</evidence>
<evidence type="ECO:0000259" key="8">
    <source>
        <dbReference type="SMART" id="SM00245"/>
    </source>
</evidence>
<dbReference type="Pfam" id="PF14685">
    <property type="entry name" value="PDZ_Tricorn"/>
    <property type="match status" value="1"/>
</dbReference>
<dbReference type="GO" id="GO:0005737">
    <property type="term" value="C:cytoplasm"/>
    <property type="evidence" value="ECO:0007669"/>
    <property type="project" value="UniProtKB-SubCell"/>
</dbReference>
<comment type="similarity">
    <text evidence="2">Belongs to the peptidase S41B family.</text>
</comment>
<evidence type="ECO:0000256" key="1">
    <source>
        <dbReference type="ARBA" id="ARBA00004496"/>
    </source>
</evidence>
<evidence type="ECO:0000256" key="3">
    <source>
        <dbReference type="ARBA" id="ARBA00022490"/>
    </source>
</evidence>
<dbReference type="SUPFAM" id="SSF52096">
    <property type="entry name" value="ClpP/crotonase"/>
    <property type="match status" value="1"/>
</dbReference>
<dbReference type="SMART" id="SM00245">
    <property type="entry name" value="TSPc"/>
    <property type="match status" value="1"/>
</dbReference>
<feature type="compositionally biased region" description="Basic and acidic residues" evidence="7">
    <location>
        <begin position="185"/>
        <end position="197"/>
    </location>
</feature>
<feature type="region of interest" description="Disordered" evidence="7">
    <location>
        <begin position="185"/>
        <end position="257"/>
    </location>
</feature>
<gene>
    <name evidence="9" type="ORF">DI564_01350</name>
</gene>
<evidence type="ECO:0000313" key="9">
    <source>
        <dbReference type="EMBL" id="PZQ19914.1"/>
    </source>
</evidence>
<comment type="caution">
    <text evidence="9">The sequence shown here is derived from an EMBL/GenBank/DDBJ whole genome shotgun (WGS) entry which is preliminary data.</text>
</comment>
<evidence type="ECO:0000256" key="2">
    <source>
        <dbReference type="ARBA" id="ARBA00008524"/>
    </source>
</evidence>
<keyword evidence="4 9" id="KW-0645">Protease</keyword>
<dbReference type="Pfam" id="PF26549">
    <property type="entry name" value="Tricorn_N"/>
    <property type="match status" value="1"/>
</dbReference>
<dbReference type="SUPFAM" id="SSF82171">
    <property type="entry name" value="DPP6 N-terminal domain-like"/>
    <property type="match status" value="1"/>
</dbReference>
<feature type="compositionally biased region" description="Basic and acidic residues" evidence="7">
    <location>
        <begin position="818"/>
        <end position="831"/>
    </location>
</feature>
<dbReference type="GO" id="GO:0008236">
    <property type="term" value="F:serine-type peptidase activity"/>
    <property type="evidence" value="ECO:0007669"/>
    <property type="project" value="UniProtKB-KW"/>
</dbReference>